<dbReference type="InterPro" id="IPR051692">
    <property type="entry name" value="OMP-like"/>
</dbReference>
<dbReference type="PANTHER" id="PTHR34001:SF3">
    <property type="entry name" value="BLL7405 PROTEIN"/>
    <property type="match status" value="1"/>
</dbReference>
<evidence type="ECO:0000313" key="4">
    <source>
        <dbReference type="Proteomes" id="UP001156905"/>
    </source>
</evidence>
<evidence type="ECO:0000256" key="1">
    <source>
        <dbReference type="ARBA" id="ARBA00038306"/>
    </source>
</evidence>
<organism evidence="3 4">
    <name type="scientific">Bradyrhizobium iriomotense</name>
    <dbReference type="NCBI Taxonomy" id="441950"/>
    <lineage>
        <taxon>Bacteria</taxon>
        <taxon>Pseudomonadati</taxon>
        <taxon>Pseudomonadota</taxon>
        <taxon>Alphaproteobacteria</taxon>
        <taxon>Hyphomicrobiales</taxon>
        <taxon>Nitrobacteraceae</taxon>
        <taxon>Bradyrhizobium</taxon>
    </lineage>
</organism>
<feature type="chain" id="PRO_5046102488" description="Porin family protein" evidence="2">
    <location>
        <begin position="21"/>
        <end position="532"/>
    </location>
</feature>
<keyword evidence="4" id="KW-1185">Reference proteome</keyword>
<name>A0ABQ6BF37_9BRAD</name>
<feature type="signal peptide" evidence="2">
    <location>
        <begin position="1"/>
        <end position="20"/>
    </location>
</feature>
<dbReference type="Proteomes" id="UP001156905">
    <property type="component" value="Unassembled WGS sequence"/>
</dbReference>
<gene>
    <name evidence="3" type="ORF">GCM10007857_87780</name>
</gene>
<evidence type="ECO:0000313" key="3">
    <source>
        <dbReference type="EMBL" id="GLR92059.1"/>
    </source>
</evidence>
<dbReference type="InterPro" id="IPR011250">
    <property type="entry name" value="OMP/PagP_B-barrel"/>
</dbReference>
<protein>
    <recommendedName>
        <fullName evidence="5">Porin family protein</fullName>
    </recommendedName>
</protein>
<dbReference type="SUPFAM" id="SSF56925">
    <property type="entry name" value="OMPA-like"/>
    <property type="match status" value="2"/>
</dbReference>
<reference evidence="4" key="1">
    <citation type="journal article" date="2019" name="Int. J. Syst. Evol. Microbiol.">
        <title>The Global Catalogue of Microorganisms (GCM) 10K type strain sequencing project: providing services to taxonomists for standard genome sequencing and annotation.</title>
        <authorList>
            <consortium name="The Broad Institute Genomics Platform"/>
            <consortium name="The Broad Institute Genome Sequencing Center for Infectious Disease"/>
            <person name="Wu L."/>
            <person name="Ma J."/>
        </authorList>
    </citation>
    <scope>NUCLEOTIDE SEQUENCE [LARGE SCALE GENOMIC DNA]</scope>
    <source>
        <strain evidence="4">NBRC 102520</strain>
    </source>
</reference>
<comment type="caution">
    <text evidence="3">The sequence shown here is derived from an EMBL/GenBank/DDBJ whole genome shotgun (WGS) entry which is preliminary data.</text>
</comment>
<accession>A0ABQ6BF37</accession>
<evidence type="ECO:0008006" key="5">
    <source>
        <dbReference type="Google" id="ProtNLM"/>
    </source>
</evidence>
<sequence>MKKLVFALGAVTAMTGSVSAADLTARPYVKAPAPIAAPSWTGFYVFGGGGGGLWNADSGLYSTGSGFFGPIAGPAGTPRDRDRRLGGSGWFGTVGAGYDWQFSNWVAGVFADGQFGELSGSLNDTFWGTNGNEKLRTSYAAGARLGYLVAPNVLSYVNAGYTGSQWSGTTQVGLWPGTSAFDTTPSFRRDGWFVGGGVESNLNIFGIAAPGWFLKTEYRSAYYDRVALPETLTPAFGTGLTGIGMTFKPWVQTVSTSLVYRFNDKGVAAVDVAPRIYSKAPSAVGGPNWTGFYAFGGGGGGLWAADSTVLSTVPGFFGAGPAGSLIEGNSRFGGSGWFATVGAGYDWQIAGKWVAGLFGDGQFGDIRGSLVDTFWGTEGTEKLRASYAAGARLGYLVAPNVLSYVNAGYSGSEWSGANLSILAVVVGNTSYSTNPSFRRDGWFVGGGVENSLSLFGLATPGWFMKTEYRAAYYDRITLPQTCTAEGAASIFGCGTGAGTSTGTAVTFKPWVQTISTSLVYRFNSDGAVVAKY</sequence>
<keyword evidence="2" id="KW-0732">Signal</keyword>
<dbReference type="PANTHER" id="PTHR34001">
    <property type="entry name" value="BLL7405 PROTEIN"/>
    <property type="match status" value="1"/>
</dbReference>
<dbReference type="EMBL" id="BSOW01000063">
    <property type="protein sequence ID" value="GLR92059.1"/>
    <property type="molecule type" value="Genomic_DNA"/>
</dbReference>
<comment type="similarity">
    <text evidence="1">Belongs to the Omp25/RopB family.</text>
</comment>
<evidence type="ECO:0000256" key="2">
    <source>
        <dbReference type="SAM" id="SignalP"/>
    </source>
</evidence>
<proteinExistence type="inferred from homology"/>